<name>A0ABU3K4R0_9BACT</name>
<reference evidence="2 3" key="1">
    <citation type="journal article" date="2023" name="ISME J.">
        <title>Cultivation and genomic characterization of novel and ubiquitous marine nitrite-oxidizing bacteria from the Nitrospirales.</title>
        <authorList>
            <person name="Mueller A.J."/>
            <person name="Daebeler A."/>
            <person name="Herbold C.W."/>
            <person name="Kirkegaard R.H."/>
            <person name="Daims H."/>
        </authorList>
    </citation>
    <scope>NUCLEOTIDE SEQUENCE [LARGE SCALE GENOMIC DNA]</scope>
    <source>
        <strain evidence="2 3">EB</strain>
    </source>
</reference>
<dbReference type="Proteomes" id="UP001250932">
    <property type="component" value="Unassembled WGS sequence"/>
</dbReference>
<sequence>MEYVVVHFVEPRQVLVDDVPLGSTEDTLEVDEGHHSFSLEGTPDFTPTSIETAVTDTSVLDPLVLTFTPLTPHMSHRTGTDDPSRFPSSPEASNG</sequence>
<accession>A0ABU3K4R0</accession>
<gene>
    <name evidence="2" type="ORF">PPG34_03405</name>
</gene>
<evidence type="ECO:0000256" key="1">
    <source>
        <dbReference type="SAM" id="MobiDB-lite"/>
    </source>
</evidence>
<dbReference type="EMBL" id="JAQOUE010000001">
    <property type="protein sequence ID" value="MDT7041380.1"/>
    <property type="molecule type" value="Genomic_DNA"/>
</dbReference>
<feature type="region of interest" description="Disordered" evidence="1">
    <location>
        <begin position="70"/>
        <end position="95"/>
    </location>
</feature>
<feature type="compositionally biased region" description="Polar residues" evidence="1">
    <location>
        <begin position="86"/>
        <end position="95"/>
    </location>
</feature>
<evidence type="ECO:0000313" key="2">
    <source>
        <dbReference type="EMBL" id="MDT7041380.1"/>
    </source>
</evidence>
<organism evidence="2 3">
    <name type="scientific">Candidatus Nitronereus thalassa</name>
    <dbReference type="NCBI Taxonomy" id="3020898"/>
    <lineage>
        <taxon>Bacteria</taxon>
        <taxon>Pseudomonadati</taxon>
        <taxon>Nitrospirota</taxon>
        <taxon>Nitrospiria</taxon>
        <taxon>Nitrospirales</taxon>
        <taxon>Nitrospiraceae</taxon>
        <taxon>Candidatus Nitronereus</taxon>
    </lineage>
</organism>
<evidence type="ECO:0000313" key="3">
    <source>
        <dbReference type="Proteomes" id="UP001250932"/>
    </source>
</evidence>
<keyword evidence="3" id="KW-1185">Reference proteome</keyword>
<comment type="caution">
    <text evidence="2">The sequence shown here is derived from an EMBL/GenBank/DDBJ whole genome shotgun (WGS) entry which is preliminary data.</text>
</comment>
<dbReference type="RefSeq" id="WP_313831734.1">
    <property type="nucleotide sequence ID" value="NZ_JAQOUE010000001.1"/>
</dbReference>
<protein>
    <recommendedName>
        <fullName evidence="4">PEGA domain-containing protein</fullName>
    </recommendedName>
</protein>
<proteinExistence type="predicted"/>
<evidence type="ECO:0008006" key="4">
    <source>
        <dbReference type="Google" id="ProtNLM"/>
    </source>
</evidence>